<proteinExistence type="predicted"/>
<accession>Q6MYC4</accession>
<gene>
    <name evidence="2" type="ORF">AfA34E6.095</name>
</gene>
<feature type="compositionally biased region" description="Polar residues" evidence="1">
    <location>
        <begin position="207"/>
        <end position="219"/>
    </location>
</feature>
<feature type="compositionally biased region" description="Polar residues" evidence="1">
    <location>
        <begin position="291"/>
        <end position="305"/>
    </location>
</feature>
<dbReference type="AlphaFoldDB" id="Q6MYC4"/>
<feature type="compositionally biased region" description="Low complexity" evidence="1">
    <location>
        <begin position="137"/>
        <end position="161"/>
    </location>
</feature>
<feature type="compositionally biased region" description="Basic and acidic residues" evidence="1">
    <location>
        <begin position="248"/>
        <end position="258"/>
    </location>
</feature>
<organism evidence="2">
    <name type="scientific">Aspergillus fumigatus</name>
    <name type="common">Neosartorya fumigata</name>
    <dbReference type="NCBI Taxonomy" id="746128"/>
    <lineage>
        <taxon>Eukaryota</taxon>
        <taxon>Fungi</taxon>
        <taxon>Dikarya</taxon>
        <taxon>Ascomycota</taxon>
        <taxon>Pezizomycotina</taxon>
        <taxon>Eurotiomycetes</taxon>
        <taxon>Eurotiomycetidae</taxon>
        <taxon>Eurotiales</taxon>
        <taxon>Aspergillaceae</taxon>
        <taxon>Aspergillus</taxon>
        <taxon>Aspergillus subgen. Fumigati</taxon>
    </lineage>
</organism>
<feature type="compositionally biased region" description="Polar residues" evidence="1">
    <location>
        <begin position="168"/>
        <end position="189"/>
    </location>
</feature>
<feature type="compositionally biased region" description="Polar residues" evidence="1">
    <location>
        <begin position="63"/>
        <end position="81"/>
    </location>
</feature>
<feature type="compositionally biased region" description="Basic and acidic residues" evidence="1">
    <location>
        <begin position="19"/>
        <end position="29"/>
    </location>
</feature>
<feature type="region of interest" description="Disordered" evidence="1">
    <location>
        <begin position="1"/>
        <end position="260"/>
    </location>
</feature>
<feature type="compositionally biased region" description="Basic and acidic residues" evidence="1">
    <location>
        <begin position="87"/>
        <end position="99"/>
    </location>
</feature>
<name>Q6MYC4_ASPFM</name>
<feature type="region of interest" description="Disordered" evidence="1">
    <location>
        <begin position="291"/>
        <end position="317"/>
    </location>
</feature>
<reference evidence="2" key="1">
    <citation type="journal article" date="2004" name="Fungal Genet. Biol.">
        <title>Insight into the genome of Aspergillus fumigatus: analysis of a 922 kb region encompassing the nitrate assimilation gene cluster.</title>
        <authorList>
            <person name="Pain A."/>
            <person name="Woodward J."/>
            <person name="Quail M.A."/>
            <person name="Anderson M.J."/>
            <person name="Clark R."/>
            <person name="Collins M."/>
            <person name="Fosker N."/>
            <person name="Fraser A."/>
            <person name="Harris D."/>
            <person name="Larke N."/>
            <person name="Murphy L."/>
            <person name="Humphray S."/>
            <person name="O'Neil S."/>
            <person name="Pertea M."/>
            <person name="Price C."/>
            <person name="Rabbinowitsch E."/>
            <person name="Rajandream M-A."/>
            <person name="Salzberg S."/>
            <person name="Saunders D."/>
            <person name="Seegar K."/>
            <person name="Sharp S."/>
            <person name="Warren T."/>
            <person name="Denning D.W."/>
            <person name="Barrell B."/>
            <person name="Hall N."/>
        </authorList>
    </citation>
    <scope>NUCLEOTIDE SEQUENCE</scope>
</reference>
<sequence>MDLQGNPIPPGQRSTKVTTDPEARKHPNKESSGPVANDSLAAESARHGGDYSQNRGAEPLGVSGSQSTFNNTNTSGATKLSSAPDAATREELDKKEKYPENMGGQGKFPGAHVPETGYTGGSTAAKRNLGINKGEYSTTQQSSRPQTRSQTQSQSQFQSQPAEASGSGYHSQYNGGQAPSYIQSVTRQHTQTKPKGKNLQEGGFDSDPNNNASFTSEIGSDQDPGRFAENYSQRKAADTGAADAARGPVEKKGVDDKTWYQPLEKMHPSSLSSAKEQSPQHGLTLPFTTSFSSHLSHRQSTSQSPIHPHLSSTNSIPSTIPTVNTANHIIINIIMTGAINCSPRRSEYKVVYSITDTQSSSLLLLLTGFLEMIEP</sequence>
<protein>
    <submittedName>
        <fullName evidence="2">Uncharacterized protein</fullName>
    </submittedName>
</protein>
<evidence type="ECO:0000313" key="2">
    <source>
        <dbReference type="EMBL" id="CAF32079.1"/>
    </source>
</evidence>
<evidence type="ECO:0000256" key="1">
    <source>
        <dbReference type="SAM" id="MobiDB-lite"/>
    </source>
</evidence>
<dbReference type="EMBL" id="BX649606">
    <property type="protein sequence ID" value="CAF32079.1"/>
    <property type="molecule type" value="Genomic_DNA"/>
</dbReference>